<dbReference type="RefSeq" id="XP_022477121.1">
    <property type="nucleotide sequence ID" value="XM_022616270.1"/>
</dbReference>
<reference evidence="2 3" key="1">
    <citation type="submission" date="2016-09" db="EMBL/GenBank/DDBJ databases">
        <authorList>
            <person name="Capua I."/>
            <person name="De Benedictis P."/>
            <person name="Joannis T."/>
            <person name="Lombin L.H."/>
            <person name="Cattoli G."/>
        </authorList>
    </citation>
    <scope>NUCLEOTIDE SEQUENCE [LARGE SCALE GENOMIC DNA]</scope>
    <source>
        <strain evidence="2 3">IMI 309357</strain>
    </source>
</reference>
<proteinExistence type="predicted"/>
<sequence>MTFLDATPQVAAEMGDTSVNIHHLIPTDMLKPLLVEVERFFTGAGEVQNSSPPVTIIELHLQALTLLTVGLSTYTPALLTTDIKKLPRVRLRKAEGHLETADVLSIFSTRSRKAEAKVFNRLTENLKEIDEPHSTVLMVQVKNECGVLGDSHDGNGASLYSIPEQRRNDYGVRRIWIAYGTYGAVGVAPFGLETIKPEDSPFPKHYGLLKAASLIVLEAQRHPNRSVISCFDELPADGSGKHPSPVIRRVWRGFEMTIGRYFVFGKPGTGAGMVIRCGDGKLLLIGWGFQVRAKALGQNQSFTGILKFEEKIIEYEATGRLKMIRVFIDWG</sequence>
<protein>
    <recommendedName>
        <fullName evidence="1">DUF5597 domain-containing protein</fullName>
    </recommendedName>
</protein>
<comment type="caution">
    <text evidence="2">The sequence shown here is derived from an EMBL/GenBank/DDBJ whole genome shotgun (WGS) entry which is preliminary data.</text>
</comment>
<evidence type="ECO:0000313" key="2">
    <source>
        <dbReference type="EMBL" id="OHE99976.1"/>
    </source>
</evidence>
<dbReference type="OrthoDB" id="1657402at2759"/>
<dbReference type="EMBL" id="MJBS01000031">
    <property type="protein sequence ID" value="OHE99976.1"/>
    <property type="molecule type" value="Genomic_DNA"/>
</dbReference>
<keyword evidence="3" id="KW-1185">Reference proteome</keyword>
<dbReference type="Gene3D" id="3.20.20.80">
    <property type="entry name" value="Glycosidases"/>
    <property type="match status" value="2"/>
</dbReference>
<evidence type="ECO:0000259" key="1">
    <source>
        <dbReference type="Pfam" id="PF18120"/>
    </source>
</evidence>
<dbReference type="Proteomes" id="UP000176998">
    <property type="component" value="Unassembled WGS sequence"/>
</dbReference>
<name>A0A1G4BF45_9PEZI</name>
<gene>
    <name evidence="2" type="ORF">CORC01_04623</name>
</gene>
<dbReference type="AlphaFoldDB" id="A0A1G4BF45"/>
<dbReference type="Pfam" id="PF18120">
    <property type="entry name" value="DUF5597"/>
    <property type="match status" value="1"/>
</dbReference>
<dbReference type="STRING" id="1209926.A0A1G4BF45"/>
<evidence type="ECO:0000313" key="3">
    <source>
        <dbReference type="Proteomes" id="UP000176998"/>
    </source>
</evidence>
<organism evidence="2 3">
    <name type="scientific">Colletotrichum orchidophilum</name>
    <dbReference type="NCBI Taxonomy" id="1209926"/>
    <lineage>
        <taxon>Eukaryota</taxon>
        <taxon>Fungi</taxon>
        <taxon>Dikarya</taxon>
        <taxon>Ascomycota</taxon>
        <taxon>Pezizomycotina</taxon>
        <taxon>Sordariomycetes</taxon>
        <taxon>Hypocreomycetidae</taxon>
        <taxon>Glomerellales</taxon>
        <taxon>Glomerellaceae</taxon>
        <taxon>Colletotrichum</taxon>
    </lineage>
</organism>
<feature type="domain" description="DUF5597" evidence="1">
    <location>
        <begin position="204"/>
        <end position="326"/>
    </location>
</feature>
<dbReference type="InterPro" id="IPR040719">
    <property type="entry name" value="DUF5597"/>
</dbReference>
<dbReference type="GeneID" id="34557780"/>
<accession>A0A1G4BF45</accession>